<organism evidence="3 4">
    <name type="scientific">Phytophthora nicotianae</name>
    <name type="common">Potato buckeye rot agent</name>
    <name type="synonym">Phytophthora parasitica</name>
    <dbReference type="NCBI Taxonomy" id="4792"/>
    <lineage>
        <taxon>Eukaryota</taxon>
        <taxon>Sar</taxon>
        <taxon>Stramenopiles</taxon>
        <taxon>Oomycota</taxon>
        <taxon>Peronosporomycetes</taxon>
        <taxon>Peronosporales</taxon>
        <taxon>Peronosporaceae</taxon>
        <taxon>Phytophthora</taxon>
    </lineage>
</organism>
<protein>
    <recommendedName>
        <fullName evidence="2">PCIF1 WW domain-containing protein</fullName>
    </recommendedName>
</protein>
<evidence type="ECO:0000256" key="1">
    <source>
        <dbReference type="SAM" id="MobiDB-lite"/>
    </source>
</evidence>
<dbReference type="GO" id="GO:0099122">
    <property type="term" value="F:RNA polymerase II C-terminal domain binding"/>
    <property type="evidence" value="ECO:0007669"/>
    <property type="project" value="InterPro"/>
</dbReference>
<dbReference type="EMBL" id="LNFP01000315">
    <property type="protein sequence ID" value="KUF94208.1"/>
    <property type="molecule type" value="Genomic_DNA"/>
</dbReference>
<evidence type="ECO:0000313" key="3">
    <source>
        <dbReference type="EMBL" id="KUF94208.1"/>
    </source>
</evidence>
<dbReference type="Proteomes" id="UP000054636">
    <property type="component" value="Unassembled WGS sequence"/>
</dbReference>
<evidence type="ECO:0000259" key="2">
    <source>
        <dbReference type="Pfam" id="PF12237"/>
    </source>
</evidence>
<proteinExistence type="predicted"/>
<sequence>MADPLEDILASMAAATGNAPPPPAVVPPISHASSSSSAQKKREREPSSTPPSGIWNPLEEMPLSSTVLRKLEDAARTRPVNPAMEIARQQTVRALCNKIRRASEDLGIGKLPNSAYETWQFTSQLTVKEHDPLIPHAGSDYSGLFEEFRKAGATKSGATKKCKELTRESERMLRKFGQQDFVAGKKKKVQVTVMEDGMRQLTYGHLTVKLSADHFAKLREMFARKQGLGGDGSNMALKVQRHAFLDTDFAFGSVGSFFDFSPRSGCFEANPPFIPKVIKRMADHMTALLNAADGPLAFIVIIPLGKRLRYRFFEPSAHLLIPQKQHGYCEGKQQIRKTRWRIASFDTSVFFWQNSKACNKWPVTEKKLESLKLAFKSKQADERDALGLRKSGKRVRSAKD</sequence>
<dbReference type="InterPro" id="IPR022035">
    <property type="entry name" value="PCIF1_WW"/>
</dbReference>
<dbReference type="InterPro" id="IPR039881">
    <property type="entry name" value="PCIF1-like"/>
</dbReference>
<accession>A0A0W8DCV3</accession>
<dbReference type="GO" id="GO:0016422">
    <property type="term" value="F:mRNA (2'-O-methyladenosine-N6-)-methyltransferase activity"/>
    <property type="evidence" value="ECO:0007669"/>
    <property type="project" value="InterPro"/>
</dbReference>
<feature type="region of interest" description="Disordered" evidence="1">
    <location>
        <begin position="1"/>
        <end position="60"/>
    </location>
</feature>
<dbReference type="PANTHER" id="PTHR21727">
    <property type="entry name" value="PHOSPHORYLATED CTD INTERACTING FACTOR 1"/>
    <property type="match status" value="1"/>
</dbReference>
<comment type="caution">
    <text evidence="3">The sequence shown here is derived from an EMBL/GenBank/DDBJ whole genome shotgun (WGS) entry which is preliminary data.</text>
</comment>
<evidence type="ECO:0000313" key="4">
    <source>
        <dbReference type="Proteomes" id="UP000054636"/>
    </source>
</evidence>
<feature type="domain" description="PCIF1 WW" evidence="2">
    <location>
        <begin position="232"/>
        <end position="331"/>
    </location>
</feature>
<dbReference type="AlphaFoldDB" id="A0A0W8DCV3"/>
<feature type="compositionally biased region" description="Low complexity" evidence="1">
    <location>
        <begin position="27"/>
        <end position="38"/>
    </location>
</feature>
<gene>
    <name evidence="3" type="ORF">AM588_10004559</name>
</gene>
<reference evidence="3 4" key="1">
    <citation type="submission" date="2015-11" db="EMBL/GenBank/DDBJ databases">
        <title>Genomes and virulence difference between two physiological races of Phytophthora nicotianae.</title>
        <authorList>
            <person name="Liu H."/>
            <person name="Ma X."/>
            <person name="Yu H."/>
            <person name="Fang D."/>
            <person name="Li Y."/>
            <person name="Wang X."/>
            <person name="Wang W."/>
            <person name="Dong Y."/>
            <person name="Xiao B."/>
        </authorList>
    </citation>
    <scope>NUCLEOTIDE SEQUENCE [LARGE SCALE GENOMIC DNA]</scope>
    <source>
        <strain evidence="4">race 1</strain>
    </source>
</reference>
<name>A0A0W8DCV3_PHYNI</name>
<dbReference type="PANTHER" id="PTHR21727:SF0">
    <property type="entry name" value="MRNA (2'-O-METHYLADENOSINE-N(6)-)-METHYLTRANSFERASE"/>
    <property type="match status" value="1"/>
</dbReference>
<dbReference type="Pfam" id="PF12237">
    <property type="entry name" value="PCIF1_WW"/>
    <property type="match status" value="1"/>
</dbReference>